<dbReference type="Proteomes" id="UP000094501">
    <property type="component" value="Unassembled WGS sequence"/>
</dbReference>
<dbReference type="EMBL" id="LPWG01000002">
    <property type="protein sequence ID" value="ODS01226.1"/>
    <property type="molecule type" value="Genomic_DNA"/>
</dbReference>
<name>A0A1E3W636_9HYPH</name>
<dbReference type="SUPFAM" id="SSF53335">
    <property type="entry name" value="S-adenosyl-L-methionine-dependent methyltransferases"/>
    <property type="match status" value="1"/>
</dbReference>
<gene>
    <name evidence="1" type="ORF">AUC68_12750</name>
</gene>
<dbReference type="InterPro" id="IPR029063">
    <property type="entry name" value="SAM-dependent_MTases_sf"/>
</dbReference>
<organism evidence="1 2">
    <name type="scientific">Methyloceanibacter methanicus</name>
    <dbReference type="NCBI Taxonomy" id="1774968"/>
    <lineage>
        <taxon>Bacteria</taxon>
        <taxon>Pseudomonadati</taxon>
        <taxon>Pseudomonadota</taxon>
        <taxon>Alphaproteobacteria</taxon>
        <taxon>Hyphomicrobiales</taxon>
        <taxon>Hyphomicrobiaceae</taxon>
        <taxon>Methyloceanibacter</taxon>
    </lineage>
</organism>
<keyword evidence="2" id="KW-1185">Reference proteome</keyword>
<comment type="caution">
    <text evidence="1">The sequence shown here is derived from an EMBL/GenBank/DDBJ whole genome shotgun (WGS) entry which is preliminary data.</text>
</comment>
<proteinExistence type="predicted"/>
<reference evidence="1 2" key="1">
    <citation type="journal article" date="2016" name="Environ. Microbiol.">
        <title>New Methyloceanibacter diversity from North Sea sediments includes methanotroph containing solely the soluble methane monooxygenase.</title>
        <authorList>
            <person name="Vekeman B."/>
            <person name="Kerckhof F.M."/>
            <person name="Cremers G."/>
            <person name="de Vos P."/>
            <person name="Vandamme P."/>
            <person name="Boon N."/>
            <person name="Op den Camp H.J."/>
            <person name="Heylen K."/>
        </authorList>
    </citation>
    <scope>NUCLEOTIDE SEQUENCE [LARGE SCALE GENOMIC DNA]</scope>
    <source>
        <strain evidence="1 2">R-67174</strain>
    </source>
</reference>
<dbReference type="Gene3D" id="3.40.50.150">
    <property type="entry name" value="Vaccinia Virus protein VP39"/>
    <property type="match status" value="1"/>
</dbReference>
<dbReference type="AlphaFoldDB" id="A0A1E3W636"/>
<sequence length="120" mass="13485">MPRGFGGEIDVVVDDASHLYEQTKKSFDVLFRRLAPGGVYIIEDWAWSYQKPYQEASHPWFKKTGMATLLFELIGDLATNRAIDSITIDKTMAVITKSQATATELTYGRGRLRNRASPSV</sequence>
<protein>
    <submittedName>
        <fullName evidence="1">Uncharacterized protein</fullName>
    </submittedName>
</protein>
<evidence type="ECO:0000313" key="1">
    <source>
        <dbReference type="EMBL" id="ODS01226.1"/>
    </source>
</evidence>
<dbReference type="OrthoDB" id="9816424at2"/>
<evidence type="ECO:0000313" key="2">
    <source>
        <dbReference type="Proteomes" id="UP000094501"/>
    </source>
</evidence>
<accession>A0A1E3W636</accession>